<accession>A0ACC1HK90</accession>
<evidence type="ECO:0000313" key="1">
    <source>
        <dbReference type="EMBL" id="KAJ1676746.1"/>
    </source>
</evidence>
<protein>
    <submittedName>
        <fullName evidence="1">Uncharacterized protein</fullName>
    </submittedName>
</protein>
<feature type="non-terminal residue" evidence="1">
    <location>
        <position position="1"/>
    </location>
</feature>
<evidence type="ECO:0000313" key="2">
    <source>
        <dbReference type="Proteomes" id="UP001145114"/>
    </source>
</evidence>
<comment type="caution">
    <text evidence="1">The sequence shown here is derived from an EMBL/GenBank/DDBJ whole genome shotgun (WGS) entry which is preliminary data.</text>
</comment>
<proteinExistence type="predicted"/>
<organism evidence="1 2">
    <name type="scientific">Spiromyces aspiralis</name>
    <dbReference type="NCBI Taxonomy" id="68401"/>
    <lineage>
        <taxon>Eukaryota</taxon>
        <taxon>Fungi</taxon>
        <taxon>Fungi incertae sedis</taxon>
        <taxon>Zoopagomycota</taxon>
        <taxon>Kickxellomycotina</taxon>
        <taxon>Kickxellomycetes</taxon>
        <taxon>Kickxellales</taxon>
        <taxon>Kickxellaceae</taxon>
        <taxon>Spiromyces</taxon>
    </lineage>
</organism>
<reference evidence="1" key="1">
    <citation type="submission" date="2022-06" db="EMBL/GenBank/DDBJ databases">
        <title>Phylogenomic reconstructions and comparative analyses of Kickxellomycotina fungi.</title>
        <authorList>
            <person name="Reynolds N.K."/>
            <person name="Stajich J.E."/>
            <person name="Barry K."/>
            <person name="Grigoriev I.V."/>
            <person name="Crous P."/>
            <person name="Smith M.E."/>
        </authorList>
    </citation>
    <scope>NUCLEOTIDE SEQUENCE</scope>
    <source>
        <strain evidence="1">RSA 2271</strain>
    </source>
</reference>
<gene>
    <name evidence="1" type="ORF">EV182_007580</name>
</gene>
<sequence length="263" mass="29979">PNESSSVSCDSDENEYTQELVRHLLRRISRLEAANRVLRKASLDYSLKLQCSQQCIETLRDSFRRTEDEIYQQARIAIESADSYREMVDELKETNSNLEYLVQDLRLDLEEARRQVSLLSPSQSVLREELGAPNHDVSECSRRHAELMMDQHDSDDDDDTSAAGEKSDVDDLVIEFSSDQSPGTPYCSWGDHGAYSESEDDSDNERGEEYNSDIGTDEGEDDDDENDDSQEEGIDQKEEEEDEVEARGELMRDAAAEDQPRDD</sequence>
<dbReference type="EMBL" id="JAMZIH010003562">
    <property type="protein sequence ID" value="KAJ1676746.1"/>
    <property type="molecule type" value="Genomic_DNA"/>
</dbReference>
<name>A0ACC1HK90_9FUNG</name>
<feature type="non-terminal residue" evidence="1">
    <location>
        <position position="263"/>
    </location>
</feature>
<keyword evidence="2" id="KW-1185">Reference proteome</keyword>
<dbReference type="Proteomes" id="UP001145114">
    <property type="component" value="Unassembled WGS sequence"/>
</dbReference>